<dbReference type="GO" id="GO:0006355">
    <property type="term" value="P:regulation of DNA-templated transcription"/>
    <property type="evidence" value="ECO:0007669"/>
    <property type="project" value="InterPro"/>
</dbReference>
<feature type="DNA-binding region" description="OmpR/PhoB-type" evidence="6">
    <location>
        <begin position="21"/>
        <end position="119"/>
    </location>
</feature>
<dbReference type="PROSITE" id="PS50005">
    <property type="entry name" value="TPR"/>
    <property type="match status" value="1"/>
</dbReference>
<feature type="repeat" description="TPR" evidence="5">
    <location>
        <begin position="857"/>
        <end position="890"/>
    </location>
</feature>
<dbReference type="InterPro" id="IPR036388">
    <property type="entry name" value="WH-like_DNA-bd_sf"/>
</dbReference>
<dbReference type="PANTHER" id="PTHR35807:SF1">
    <property type="entry name" value="TRANSCRIPTIONAL REGULATOR REDD"/>
    <property type="match status" value="1"/>
</dbReference>
<dbReference type="InterPro" id="IPR019734">
    <property type="entry name" value="TPR_rpt"/>
</dbReference>
<evidence type="ECO:0000256" key="1">
    <source>
        <dbReference type="ARBA" id="ARBA00005820"/>
    </source>
</evidence>
<dbReference type="InterPro" id="IPR027417">
    <property type="entry name" value="P-loop_NTPase"/>
</dbReference>
<comment type="caution">
    <text evidence="8">The sequence shown here is derived from an EMBL/GenBank/DDBJ whole genome shotgun (WGS) entry which is preliminary data.</text>
</comment>
<dbReference type="AlphaFoldDB" id="A0A8J3Q2T3"/>
<dbReference type="Proteomes" id="UP000612899">
    <property type="component" value="Unassembled WGS sequence"/>
</dbReference>
<dbReference type="InterPro" id="IPR001867">
    <property type="entry name" value="OmpR/PhoB-type_DNA-bd"/>
</dbReference>
<organism evidence="8 9">
    <name type="scientific">Rhizocola hellebori</name>
    <dbReference type="NCBI Taxonomy" id="1392758"/>
    <lineage>
        <taxon>Bacteria</taxon>
        <taxon>Bacillati</taxon>
        <taxon>Actinomycetota</taxon>
        <taxon>Actinomycetes</taxon>
        <taxon>Micromonosporales</taxon>
        <taxon>Micromonosporaceae</taxon>
        <taxon>Rhizocola</taxon>
    </lineage>
</organism>
<gene>
    <name evidence="8" type="ORF">Rhe02_03830</name>
</gene>
<proteinExistence type="inferred from homology"/>
<dbReference type="GO" id="GO:0000160">
    <property type="term" value="P:phosphorelay signal transduction system"/>
    <property type="evidence" value="ECO:0007669"/>
    <property type="project" value="InterPro"/>
</dbReference>
<dbReference type="SMART" id="SM01043">
    <property type="entry name" value="BTAD"/>
    <property type="match status" value="1"/>
</dbReference>
<evidence type="ECO:0000256" key="3">
    <source>
        <dbReference type="ARBA" id="ARBA00023125"/>
    </source>
</evidence>
<dbReference type="InterPro" id="IPR011990">
    <property type="entry name" value="TPR-like_helical_dom_sf"/>
</dbReference>
<dbReference type="PANTHER" id="PTHR35807">
    <property type="entry name" value="TRANSCRIPTIONAL REGULATOR REDD-RELATED"/>
    <property type="match status" value="1"/>
</dbReference>
<dbReference type="SUPFAM" id="SSF46894">
    <property type="entry name" value="C-terminal effector domain of the bipartite response regulators"/>
    <property type="match status" value="1"/>
</dbReference>
<dbReference type="Pfam" id="PF13424">
    <property type="entry name" value="TPR_12"/>
    <property type="match status" value="2"/>
</dbReference>
<evidence type="ECO:0000259" key="7">
    <source>
        <dbReference type="PROSITE" id="PS51755"/>
    </source>
</evidence>
<dbReference type="Gene3D" id="1.25.40.10">
    <property type="entry name" value="Tetratricopeptide repeat domain"/>
    <property type="match status" value="2"/>
</dbReference>
<dbReference type="InterPro" id="IPR051677">
    <property type="entry name" value="AfsR-DnrI-RedD_regulator"/>
</dbReference>
<evidence type="ECO:0000256" key="2">
    <source>
        <dbReference type="ARBA" id="ARBA00023015"/>
    </source>
</evidence>
<evidence type="ECO:0000256" key="6">
    <source>
        <dbReference type="PROSITE-ProRule" id="PRU01091"/>
    </source>
</evidence>
<dbReference type="InterPro" id="IPR005158">
    <property type="entry name" value="BTAD"/>
</dbReference>
<dbReference type="Pfam" id="PF00931">
    <property type="entry name" value="NB-ARC"/>
    <property type="match status" value="1"/>
</dbReference>
<feature type="domain" description="OmpR/PhoB-type" evidence="7">
    <location>
        <begin position="21"/>
        <end position="119"/>
    </location>
</feature>
<keyword evidence="4" id="KW-0804">Transcription</keyword>
<evidence type="ECO:0000313" key="8">
    <source>
        <dbReference type="EMBL" id="GIH02316.1"/>
    </source>
</evidence>
<protein>
    <submittedName>
        <fullName evidence="8">SARP family transcriptional regulator</fullName>
    </submittedName>
</protein>
<comment type="similarity">
    <text evidence="1">Belongs to the AfsR/DnrI/RedD regulatory family.</text>
</comment>
<dbReference type="PROSITE" id="PS51755">
    <property type="entry name" value="OMPR_PHOB"/>
    <property type="match status" value="1"/>
</dbReference>
<keyword evidence="9" id="KW-1185">Reference proteome</keyword>
<evidence type="ECO:0000256" key="5">
    <source>
        <dbReference type="PROSITE-ProRule" id="PRU00339"/>
    </source>
</evidence>
<dbReference type="PRINTS" id="PR00364">
    <property type="entry name" value="DISEASERSIST"/>
</dbReference>
<accession>A0A8J3Q2T3</accession>
<dbReference type="SMART" id="SM00862">
    <property type="entry name" value="Trans_reg_C"/>
    <property type="match status" value="1"/>
</dbReference>
<dbReference type="GO" id="GO:0043531">
    <property type="term" value="F:ADP binding"/>
    <property type="evidence" value="ECO:0007669"/>
    <property type="project" value="InterPro"/>
</dbReference>
<dbReference type="CDD" id="cd15831">
    <property type="entry name" value="BTAD"/>
    <property type="match status" value="1"/>
</dbReference>
<keyword evidence="3 6" id="KW-0238">DNA-binding</keyword>
<dbReference type="EMBL" id="BONY01000002">
    <property type="protein sequence ID" value="GIH02316.1"/>
    <property type="molecule type" value="Genomic_DNA"/>
</dbReference>
<dbReference type="InterPro" id="IPR002182">
    <property type="entry name" value="NB-ARC"/>
</dbReference>
<evidence type="ECO:0000256" key="4">
    <source>
        <dbReference type="ARBA" id="ARBA00023163"/>
    </source>
</evidence>
<dbReference type="GO" id="GO:0003677">
    <property type="term" value="F:DNA binding"/>
    <property type="evidence" value="ECO:0007669"/>
    <property type="project" value="UniProtKB-UniRule"/>
</dbReference>
<reference evidence="8" key="1">
    <citation type="submission" date="2021-01" db="EMBL/GenBank/DDBJ databases">
        <title>Whole genome shotgun sequence of Rhizocola hellebori NBRC 109834.</title>
        <authorList>
            <person name="Komaki H."/>
            <person name="Tamura T."/>
        </authorList>
    </citation>
    <scope>NUCLEOTIDE SEQUENCE</scope>
    <source>
        <strain evidence="8">NBRC 109834</strain>
    </source>
</reference>
<dbReference type="SUPFAM" id="SSF48452">
    <property type="entry name" value="TPR-like"/>
    <property type="match status" value="2"/>
</dbReference>
<keyword evidence="5" id="KW-0802">TPR repeat</keyword>
<dbReference type="InterPro" id="IPR016032">
    <property type="entry name" value="Sig_transdc_resp-reg_C-effctor"/>
</dbReference>
<keyword evidence="2" id="KW-0805">Transcription regulation</keyword>
<dbReference type="Gene3D" id="3.40.50.300">
    <property type="entry name" value="P-loop containing nucleotide triphosphate hydrolases"/>
    <property type="match status" value="1"/>
</dbReference>
<dbReference type="SUPFAM" id="SSF52540">
    <property type="entry name" value="P-loop containing nucleoside triphosphate hydrolases"/>
    <property type="match status" value="1"/>
</dbReference>
<dbReference type="Gene3D" id="1.10.10.10">
    <property type="entry name" value="Winged helix-like DNA-binding domain superfamily/Winged helix DNA-binding domain"/>
    <property type="match status" value="1"/>
</dbReference>
<name>A0A8J3Q2T3_9ACTN</name>
<dbReference type="Pfam" id="PF03704">
    <property type="entry name" value="BTAD"/>
    <property type="match status" value="1"/>
</dbReference>
<dbReference type="SMART" id="SM00028">
    <property type="entry name" value="TPR"/>
    <property type="match status" value="4"/>
</dbReference>
<sequence>MDTVSAWPCRWLSRGTYRSALRVILAAAMDFHVLGPLVAYADGTPVELGRRQERRLLGLLLLETGNPVLIDRLVQLLWEQNAPASARAALHTHAARLRARLAPFGVRLETKDAAYRLDTPRDRVDAHRFTDLVAAATAIQHPVSRAAKLGEALALWRGELLADVVEEDLRERLGSRLIGLRLHAVEEKALADLATGRHGQVVTDLTTLVEQHPTRETMVCLVMTALYRCGRQAEALAVYRSTRDQLVEQLGIEAGPDLQRLHGKILRNDPSLTEPDLSATDGSVAVPRQLPLDVRGFAGRQAELERLDRLVAGQSSLTTVVAVSGMGGVGKTALAVHWSHRVSEAFPDGQLYLDLHGFDPSAAPVTAEEAVRRLLDGLGLAPKHVPAAADAQIALYRSLTATRRLLVVLDNACDTGQVLPLLPSGPACMAIVTSRDRLTGLIASAGAFPLAVPPLALDEARALLALRLDQTRIAQAPEAVDQIIERCASLPLALTMVAAEAAMRTDIPLDHLADGLSAIHHRLDAFGVGDAGVRGVFTWSYQRLSPAAARVFRLLGVHPGPDASLSAIASLAGQPVAQIRPLVDELARLHLANEGSIGRYGLHDLVHEYAAELVEPDPERDVATRRMLDHYLRCGYAAAISSYPTRDRLELPEAMPGVTLADIVDKDSGLAWFAAEYQTLLAVIRSAADTGHDTYVPRLSWTLESYFDSRAANRDWREMDTVAVRAAERCGDLLGQAVAHRSLARVTGRLGLYDDAEKHCRRALELFTELGDPAAQAHSHVAYGFITERLGRLDDTIEHTRHALHLFRQAGHVVGEARAVNNLGWCHAMRGDYEEALGYCRQAVALQQVAGNRTSEALAWDSLGYVHRQRGTFAEAIDCYEHAVALHQADSNQAYEAEAWQTLGEVHVVAGDLPNARKAWLRALAMLRDLDPAEAARLQAQLDSLNHA</sequence>
<evidence type="ECO:0000313" key="9">
    <source>
        <dbReference type="Proteomes" id="UP000612899"/>
    </source>
</evidence>